<dbReference type="RefSeq" id="WP_380231174.1">
    <property type="nucleotide sequence ID" value="NZ_JBHSVH010000002.1"/>
</dbReference>
<evidence type="ECO:0000259" key="3">
    <source>
        <dbReference type="Pfam" id="PF00248"/>
    </source>
</evidence>
<keyword evidence="5" id="KW-1185">Reference proteome</keyword>
<dbReference type="InterPro" id="IPR023210">
    <property type="entry name" value="NADP_OxRdtase_dom"/>
</dbReference>
<protein>
    <submittedName>
        <fullName evidence="4">Aldo/keto reductase</fullName>
    </submittedName>
</protein>
<feature type="compositionally biased region" description="Basic and acidic residues" evidence="2">
    <location>
        <begin position="127"/>
        <end position="144"/>
    </location>
</feature>
<evidence type="ECO:0000313" key="5">
    <source>
        <dbReference type="Proteomes" id="UP001596435"/>
    </source>
</evidence>
<feature type="compositionally biased region" description="Low complexity" evidence="2">
    <location>
        <begin position="100"/>
        <end position="109"/>
    </location>
</feature>
<dbReference type="SUPFAM" id="SSF51430">
    <property type="entry name" value="NAD(P)-linked oxidoreductase"/>
    <property type="match status" value="1"/>
</dbReference>
<dbReference type="PANTHER" id="PTHR43625">
    <property type="entry name" value="AFLATOXIN B1 ALDEHYDE REDUCTASE"/>
    <property type="match status" value="1"/>
</dbReference>
<evidence type="ECO:0000313" key="4">
    <source>
        <dbReference type="EMBL" id="MFC7180617.1"/>
    </source>
</evidence>
<dbReference type="PANTHER" id="PTHR43625:SF40">
    <property type="entry name" value="ALDO-KETO REDUCTASE YAKC [NADP(+)]"/>
    <property type="match status" value="1"/>
</dbReference>
<feature type="domain" description="NADP-dependent oxidoreductase" evidence="3">
    <location>
        <begin position="7"/>
        <end position="77"/>
    </location>
</feature>
<dbReference type="InterPro" id="IPR036812">
    <property type="entry name" value="NAD(P)_OxRdtase_dom_sf"/>
</dbReference>
<name>A0ABW2FXC6_9ACTN</name>
<dbReference type="InterPro" id="IPR050791">
    <property type="entry name" value="Aldo-Keto_reductase"/>
</dbReference>
<reference evidence="5" key="1">
    <citation type="journal article" date="2019" name="Int. J. Syst. Evol. Microbiol.">
        <title>The Global Catalogue of Microorganisms (GCM) 10K type strain sequencing project: providing services to taxonomists for standard genome sequencing and annotation.</title>
        <authorList>
            <consortium name="The Broad Institute Genomics Platform"/>
            <consortium name="The Broad Institute Genome Sequencing Center for Infectious Disease"/>
            <person name="Wu L."/>
            <person name="Ma J."/>
        </authorList>
    </citation>
    <scope>NUCLEOTIDE SEQUENCE [LARGE SCALE GENOMIC DNA]</scope>
    <source>
        <strain evidence="5">CGMCC 1.12859</strain>
    </source>
</reference>
<dbReference type="EMBL" id="JBHTAJ010000021">
    <property type="protein sequence ID" value="MFC7180617.1"/>
    <property type="molecule type" value="Genomic_DNA"/>
</dbReference>
<dbReference type="Pfam" id="PF00248">
    <property type="entry name" value="Aldo_ket_red"/>
    <property type="match status" value="1"/>
</dbReference>
<feature type="region of interest" description="Disordered" evidence="2">
    <location>
        <begin position="99"/>
        <end position="153"/>
    </location>
</feature>
<dbReference type="Proteomes" id="UP001596435">
    <property type="component" value="Unassembled WGS sequence"/>
</dbReference>
<evidence type="ECO:0000256" key="1">
    <source>
        <dbReference type="ARBA" id="ARBA00023002"/>
    </source>
</evidence>
<proteinExistence type="predicted"/>
<sequence>MVEARNFEANVAVAEEPAGFAEGKGITLAQLAPAWLLAKKDYVVPIPGSRHPDRVAQNVAAADITPTAEDLAVIAAIAPDGALGGRLGWRRARVPRRPNARLPALPLPGRTRRSVVRRAPRSGDPPDSNRPDRAAARVRAEHPGQVHQKRNGLQDCEGFGAGLRLGRGAPVPDVGAEVPAPVDADGSGADAEADADALAEALGRALRDGRTDVLGATETGTALAGAAVALPAEPATWSSTDAVTG</sequence>
<keyword evidence="1" id="KW-0560">Oxidoreductase</keyword>
<accession>A0ABW2FXC6</accession>
<comment type="caution">
    <text evidence="4">The sequence shown here is derived from an EMBL/GenBank/DDBJ whole genome shotgun (WGS) entry which is preliminary data.</text>
</comment>
<dbReference type="Gene3D" id="3.20.20.100">
    <property type="entry name" value="NADP-dependent oxidoreductase domain"/>
    <property type="match status" value="1"/>
</dbReference>
<gene>
    <name evidence="4" type="ORF">ACFQMG_13740</name>
</gene>
<organism evidence="4 5">
    <name type="scientific">Kitasatospora paranensis</name>
    <dbReference type="NCBI Taxonomy" id="258053"/>
    <lineage>
        <taxon>Bacteria</taxon>
        <taxon>Bacillati</taxon>
        <taxon>Actinomycetota</taxon>
        <taxon>Actinomycetes</taxon>
        <taxon>Kitasatosporales</taxon>
        <taxon>Streptomycetaceae</taxon>
        <taxon>Kitasatospora</taxon>
    </lineage>
</organism>
<feature type="compositionally biased region" description="Basic residues" evidence="2">
    <location>
        <begin position="110"/>
        <end position="120"/>
    </location>
</feature>
<evidence type="ECO:0000256" key="2">
    <source>
        <dbReference type="SAM" id="MobiDB-lite"/>
    </source>
</evidence>